<keyword evidence="4" id="KW-0472">Membrane</keyword>
<evidence type="ECO:0000256" key="2">
    <source>
        <dbReference type="ARBA" id="ARBA00022525"/>
    </source>
</evidence>
<dbReference type="PANTHER" id="PTHR36108:SF13">
    <property type="entry name" value="COLOSSIN-B-RELATED"/>
    <property type="match status" value="1"/>
</dbReference>
<dbReference type="EMBL" id="FIFW01000008">
    <property type="protein sequence ID" value="CYU49810.1"/>
    <property type="molecule type" value="Genomic_DNA"/>
</dbReference>
<proteinExistence type="inferred from homology"/>
<evidence type="ECO:0000256" key="3">
    <source>
        <dbReference type="ARBA" id="ARBA00022729"/>
    </source>
</evidence>
<dbReference type="AlphaFoldDB" id="A0A0Z8DUG1"/>
<evidence type="ECO:0000313" key="6">
    <source>
        <dbReference type="EMBL" id="CYU49810.1"/>
    </source>
</evidence>
<dbReference type="PANTHER" id="PTHR36108">
    <property type="entry name" value="COLOSSIN-B-RELATED"/>
    <property type="match status" value="1"/>
</dbReference>
<dbReference type="Proteomes" id="UP000073434">
    <property type="component" value="Unassembled WGS sequence"/>
</dbReference>
<name>A0A0Z8DUG1_STRSU</name>
<feature type="domain" description="SpaA-like prealbumin fold" evidence="5">
    <location>
        <begin position="161"/>
        <end position="256"/>
    </location>
</feature>
<keyword evidence="3" id="KW-0732">Signal</keyword>
<dbReference type="InterPro" id="IPR013783">
    <property type="entry name" value="Ig-like_fold"/>
</dbReference>
<keyword evidence="4" id="KW-1133">Transmembrane helix</keyword>
<dbReference type="Gene3D" id="2.60.40.10">
    <property type="entry name" value="Immunoglobulins"/>
    <property type="match status" value="1"/>
</dbReference>
<comment type="similarity">
    <text evidence="1">Belongs to the serine-aspartate repeat-containing protein (SDr) family.</text>
</comment>
<dbReference type="RefSeq" id="WP_044687908.1">
    <property type="nucleotide sequence ID" value="NZ_CEEW01000030.1"/>
</dbReference>
<evidence type="ECO:0000256" key="1">
    <source>
        <dbReference type="ARBA" id="ARBA00007257"/>
    </source>
</evidence>
<dbReference type="Pfam" id="PF17802">
    <property type="entry name" value="SpaA"/>
    <property type="match status" value="1"/>
</dbReference>
<organism evidence="6 7">
    <name type="scientific">Streptococcus suis</name>
    <dbReference type="NCBI Taxonomy" id="1307"/>
    <lineage>
        <taxon>Bacteria</taxon>
        <taxon>Bacillati</taxon>
        <taxon>Bacillota</taxon>
        <taxon>Bacilli</taxon>
        <taxon>Lactobacillales</taxon>
        <taxon>Streptococcaceae</taxon>
        <taxon>Streptococcus</taxon>
    </lineage>
</organism>
<evidence type="ECO:0000313" key="7">
    <source>
        <dbReference type="Proteomes" id="UP000073434"/>
    </source>
</evidence>
<reference evidence="6 7" key="1">
    <citation type="submission" date="2016-02" db="EMBL/GenBank/DDBJ databases">
        <authorList>
            <consortium name="Pathogen Informatics"/>
        </authorList>
    </citation>
    <scope>NUCLEOTIDE SEQUENCE [LARGE SCALE GENOMIC DNA]</scope>
    <source>
        <strain evidence="6 7">LSS23</strain>
    </source>
</reference>
<keyword evidence="4" id="KW-0812">Transmembrane</keyword>
<dbReference type="SUPFAM" id="SSF49478">
    <property type="entry name" value="Cna protein B-type domain"/>
    <property type="match status" value="1"/>
</dbReference>
<keyword evidence="2" id="KW-0964">Secreted</keyword>
<gene>
    <name evidence="6" type="ORF">ERS132385_01004</name>
</gene>
<dbReference type="InterPro" id="IPR041033">
    <property type="entry name" value="SpaA_PFL_dom_1"/>
</dbReference>
<evidence type="ECO:0000259" key="5">
    <source>
        <dbReference type="Pfam" id="PF17802"/>
    </source>
</evidence>
<accession>A0A0Z8DUG1</accession>
<sequence>MNLSKYVQRFCLLIVVVLSLVGFSSTVIQADEARQLVIRGSEATAGVVYKLWYVSDELYPISRDRMAELNESLMDLSVQDLDKRYIRAVQSTPSDDNGEVVVQNLKEGVYYIRDDSERDWKYTPFVINFPFDNKSTENVVIAKKWPDNGSILLTKWGFDDKNENNPRLLDKVDFQLYRVGDLRPLRFNQHGQLSTDTNDRDTLTTDQNGQIYVQNLPLGEYYFKETKAHLGYLLLNNNISVSVTGKSVVKVVVKNYRETPPPSNPRRPWLPKTGEVRLIIGGVGFILILVAVCFAHRSKKAESARISENDIL</sequence>
<feature type="transmembrane region" description="Helical" evidence="4">
    <location>
        <begin position="276"/>
        <end position="295"/>
    </location>
</feature>
<protein>
    <submittedName>
        <fullName evidence="6">Cell wall surface anchor family protein</fullName>
    </submittedName>
</protein>
<dbReference type="Gene3D" id="2.60.40.4180">
    <property type="match status" value="1"/>
</dbReference>
<evidence type="ECO:0000256" key="4">
    <source>
        <dbReference type="SAM" id="Phobius"/>
    </source>
</evidence>